<dbReference type="SUPFAM" id="SSF54909">
    <property type="entry name" value="Dimeric alpha+beta barrel"/>
    <property type="match status" value="1"/>
</dbReference>
<evidence type="ECO:0000256" key="1">
    <source>
        <dbReference type="ARBA" id="ARBA00007689"/>
    </source>
</evidence>
<dbReference type="InterPro" id="IPR011008">
    <property type="entry name" value="Dimeric_a/b-barrel"/>
</dbReference>
<dbReference type="Proteomes" id="UP000245474">
    <property type="component" value="Unassembled WGS sequence"/>
</dbReference>
<name>A0A2U2N8H6_9GAMM</name>
<dbReference type="InterPro" id="IPR029068">
    <property type="entry name" value="Glyas_Bleomycin-R_OHBP_Dase"/>
</dbReference>
<dbReference type="OrthoDB" id="9795306at2"/>
<dbReference type="PANTHER" id="PTHR35174">
    <property type="entry name" value="BLL7171 PROTEIN-RELATED"/>
    <property type="match status" value="1"/>
</dbReference>
<dbReference type="Gene3D" id="3.30.70.1060">
    <property type="entry name" value="Dimeric alpha+beta barrel"/>
    <property type="match status" value="1"/>
</dbReference>
<dbReference type="RefSeq" id="WP_109675422.1">
    <property type="nucleotide sequence ID" value="NZ_CP086615.1"/>
</dbReference>
<evidence type="ECO:0000313" key="3">
    <source>
        <dbReference type="EMBL" id="PWG65388.1"/>
    </source>
</evidence>
<feature type="domain" description="YCII-related" evidence="2">
    <location>
        <begin position="1"/>
        <end position="100"/>
    </location>
</feature>
<dbReference type="InterPro" id="IPR005545">
    <property type="entry name" value="YCII"/>
</dbReference>
<dbReference type="AlphaFoldDB" id="A0A2U2N8H6"/>
<sequence length="282" mass="31065">MQFIIQRMADPATEAGELPTDELLTAMAEYNRALADAGVFVDGMGLKPSSAGARVHFADGVPVVTDGPFAETRELVAGFTVIETDSREEALAWARRWPALDGDGQVKLELRQVFELEDFQSGPGVDAHAALGERLRRQPTEISPRLAFSGDCREAFEYYADALGGHIEAMVTHGETPAADNVPRDWQDRIIHARLRVGRWILQGGDMTAECYQRPRGFSVQIDMDDPARAEDAFGRLADGGEITMPIAETFWARRFGMLVDRFGIPWIINCNKPETEGGDPA</sequence>
<evidence type="ECO:0000259" key="2">
    <source>
        <dbReference type="Pfam" id="PF03795"/>
    </source>
</evidence>
<dbReference type="Pfam" id="PF03795">
    <property type="entry name" value="YCII"/>
    <property type="match status" value="1"/>
</dbReference>
<reference evidence="3 4" key="1">
    <citation type="submission" date="2018-05" db="EMBL/GenBank/DDBJ databases">
        <title>Spiribacter halobius sp. nov., a moderately halophilic bacterium isolated from marine solar saltern.</title>
        <authorList>
            <person name="Zheng W.-S."/>
            <person name="Lu D.-C."/>
            <person name="Du Z.-J."/>
        </authorList>
    </citation>
    <scope>NUCLEOTIDE SEQUENCE [LARGE SCALE GENOMIC DNA]</scope>
    <source>
        <strain evidence="3 4">E85</strain>
    </source>
</reference>
<dbReference type="PANTHER" id="PTHR35174:SF4">
    <property type="entry name" value="BLL7163 PROTEIN"/>
    <property type="match status" value="1"/>
</dbReference>
<comment type="similarity">
    <text evidence="1">Belongs to the YciI family.</text>
</comment>
<protein>
    <recommendedName>
        <fullName evidence="2">YCII-related domain-containing protein</fullName>
    </recommendedName>
</protein>
<dbReference type="EMBL" id="QFFI01000002">
    <property type="protein sequence ID" value="PWG65388.1"/>
    <property type="molecule type" value="Genomic_DNA"/>
</dbReference>
<dbReference type="InterPro" id="IPR028973">
    <property type="entry name" value="PhnB-like"/>
</dbReference>
<accession>A0A2U2N8H6</accession>
<comment type="caution">
    <text evidence="3">The sequence shown here is derived from an EMBL/GenBank/DDBJ whole genome shotgun (WGS) entry which is preliminary data.</text>
</comment>
<dbReference type="Gene3D" id="3.10.180.10">
    <property type="entry name" value="2,3-Dihydroxybiphenyl 1,2-Dioxygenase, domain 1"/>
    <property type="match status" value="1"/>
</dbReference>
<organism evidence="3 4">
    <name type="scientific">Sediminicurvatus halobius</name>
    <dbReference type="NCBI Taxonomy" id="2182432"/>
    <lineage>
        <taxon>Bacteria</taxon>
        <taxon>Pseudomonadati</taxon>
        <taxon>Pseudomonadota</taxon>
        <taxon>Gammaproteobacteria</taxon>
        <taxon>Chromatiales</taxon>
        <taxon>Ectothiorhodospiraceae</taxon>
        <taxon>Sediminicurvatus</taxon>
    </lineage>
</organism>
<gene>
    <name evidence="3" type="ORF">DEM34_01190</name>
</gene>
<keyword evidence="4" id="KW-1185">Reference proteome</keyword>
<evidence type="ECO:0000313" key="4">
    <source>
        <dbReference type="Proteomes" id="UP000245474"/>
    </source>
</evidence>
<dbReference type="CDD" id="cd06588">
    <property type="entry name" value="PhnB_like"/>
    <property type="match status" value="1"/>
</dbReference>
<proteinExistence type="inferred from homology"/>
<dbReference type="SUPFAM" id="SSF54593">
    <property type="entry name" value="Glyoxalase/Bleomycin resistance protein/Dihydroxybiphenyl dioxygenase"/>
    <property type="match status" value="1"/>
</dbReference>